<keyword evidence="4 8" id="KW-0812">Transmembrane</keyword>
<keyword evidence="5 8" id="KW-1133">Transmembrane helix</keyword>
<feature type="compositionally biased region" description="Acidic residues" evidence="9">
    <location>
        <begin position="11"/>
        <end position="20"/>
    </location>
</feature>
<feature type="region of interest" description="Disordered" evidence="9">
    <location>
        <begin position="1"/>
        <end position="61"/>
    </location>
</feature>
<protein>
    <recommendedName>
        <fullName evidence="8">Cell division protein FtsQ</fullName>
    </recommendedName>
</protein>
<dbReference type="PANTHER" id="PTHR37820:SF1">
    <property type="entry name" value="CELL DIVISION PROTEIN FTSQ"/>
    <property type="match status" value="1"/>
</dbReference>
<keyword evidence="7 8" id="KW-0131">Cell cycle</keyword>
<organism evidence="11 12">
    <name type="scientific">Mycobacteroides saopaulense</name>
    <dbReference type="NCBI Taxonomy" id="1578165"/>
    <lineage>
        <taxon>Bacteria</taxon>
        <taxon>Bacillati</taxon>
        <taxon>Actinomycetota</taxon>
        <taxon>Actinomycetes</taxon>
        <taxon>Mycobacteriales</taxon>
        <taxon>Mycobacteriaceae</taxon>
        <taxon>Mycobacteroides</taxon>
    </lineage>
</organism>
<dbReference type="InterPro" id="IPR050487">
    <property type="entry name" value="FtsQ_DivIB"/>
</dbReference>
<dbReference type="GO" id="GO:0032153">
    <property type="term" value="C:cell division site"/>
    <property type="evidence" value="ECO:0007669"/>
    <property type="project" value="UniProtKB-UniRule"/>
</dbReference>
<dbReference type="EMBL" id="MVII01000004">
    <property type="protein sequence ID" value="ORB59930.1"/>
    <property type="molecule type" value="Genomic_DNA"/>
</dbReference>
<evidence type="ECO:0000313" key="11">
    <source>
        <dbReference type="EMBL" id="ORB59930.1"/>
    </source>
</evidence>
<dbReference type="Gene3D" id="3.10.20.310">
    <property type="entry name" value="membrane protein fhac"/>
    <property type="match status" value="1"/>
</dbReference>
<comment type="caution">
    <text evidence="11">The sequence shown here is derived from an EMBL/GenBank/DDBJ whole genome shotgun (WGS) entry which is preliminary data.</text>
</comment>
<evidence type="ECO:0000256" key="1">
    <source>
        <dbReference type="ARBA" id="ARBA00004370"/>
    </source>
</evidence>
<evidence type="ECO:0000256" key="2">
    <source>
        <dbReference type="ARBA" id="ARBA00022475"/>
    </source>
</evidence>
<evidence type="ECO:0000256" key="7">
    <source>
        <dbReference type="ARBA" id="ARBA00023306"/>
    </source>
</evidence>
<dbReference type="PANTHER" id="PTHR37820">
    <property type="entry name" value="CELL DIVISION PROTEIN DIVIB"/>
    <property type="match status" value="1"/>
</dbReference>
<evidence type="ECO:0000256" key="4">
    <source>
        <dbReference type="ARBA" id="ARBA00022692"/>
    </source>
</evidence>
<dbReference type="InterPro" id="IPR034746">
    <property type="entry name" value="POTRA"/>
</dbReference>
<feature type="compositionally biased region" description="Acidic residues" evidence="9">
    <location>
        <begin position="41"/>
        <end position="50"/>
    </location>
</feature>
<dbReference type="InterPro" id="IPR005548">
    <property type="entry name" value="Cell_div_FtsQ/DivIB_C"/>
</dbReference>
<evidence type="ECO:0000256" key="5">
    <source>
        <dbReference type="ARBA" id="ARBA00022989"/>
    </source>
</evidence>
<accession>A0A1S4W0I0</accession>
<keyword evidence="2 8" id="KW-1003">Cell membrane</keyword>
<evidence type="ECO:0000313" key="12">
    <source>
        <dbReference type="Proteomes" id="UP000192434"/>
    </source>
</evidence>
<proteinExistence type="inferred from homology"/>
<sequence>MSKPDGTSEGPSEDAVDAVDADQVSIEADEISEESAAAPVEEGDVTADDAEGPRMRARRERMERREAQRRAIALEQARREAKAAAKGKYVDQGKGAGRGKVQGLQTLLLAVLLALIAVGLGAILYFTPLMSVRQTVVTGTGVVTQEDVLGALNIPKGTRLLQIDTAAAADRVASIRRVASARVQCEYPSTLRVTIVERVPVAAWTGGDGTHLIDRDGVDFGTEPPPPGIPALDVVAPGPQDPTTKAALQVLTSLAPDLARQVAKIAAPSVSSITLTLDDGRTIVWGTTERTAEKAEKLGALLTQPGRNYDVSSPDLPTVK</sequence>
<dbReference type="STRING" id="1578165.BKG68_10395"/>
<comment type="function">
    <text evidence="8">Essential cell division protein.</text>
</comment>
<dbReference type="KEGG" id="msao:MYCSP_08830"/>
<keyword evidence="6 8" id="KW-0472">Membrane</keyword>
<feature type="transmembrane region" description="Helical" evidence="8">
    <location>
        <begin position="107"/>
        <end position="126"/>
    </location>
</feature>
<dbReference type="Pfam" id="PF03799">
    <property type="entry name" value="FtsQ_DivIB_C"/>
    <property type="match status" value="1"/>
</dbReference>
<dbReference type="PROSITE" id="PS51779">
    <property type="entry name" value="POTRA"/>
    <property type="match status" value="1"/>
</dbReference>
<dbReference type="GO" id="GO:0043093">
    <property type="term" value="P:FtsZ-dependent cytokinesis"/>
    <property type="evidence" value="ECO:0007669"/>
    <property type="project" value="UniProtKB-UniRule"/>
</dbReference>
<dbReference type="InterPro" id="IPR013685">
    <property type="entry name" value="POTRA_FtsQ_type"/>
</dbReference>
<feature type="domain" description="POTRA" evidence="10">
    <location>
        <begin position="130"/>
        <end position="198"/>
    </location>
</feature>
<keyword evidence="3 8" id="KW-0132">Cell division</keyword>
<dbReference type="Proteomes" id="UP000192434">
    <property type="component" value="Unassembled WGS sequence"/>
</dbReference>
<evidence type="ECO:0000256" key="8">
    <source>
        <dbReference type="HAMAP-Rule" id="MF_00911"/>
    </source>
</evidence>
<dbReference type="InterPro" id="IPR026579">
    <property type="entry name" value="FtsQ"/>
</dbReference>
<gene>
    <name evidence="8" type="primary">ftsQ</name>
    <name evidence="11" type="ORF">BST43_04370</name>
</gene>
<evidence type="ECO:0000259" key="10">
    <source>
        <dbReference type="PROSITE" id="PS51779"/>
    </source>
</evidence>
<dbReference type="GO" id="GO:0090529">
    <property type="term" value="P:cell septum assembly"/>
    <property type="evidence" value="ECO:0007669"/>
    <property type="project" value="InterPro"/>
</dbReference>
<evidence type="ECO:0000256" key="3">
    <source>
        <dbReference type="ARBA" id="ARBA00022618"/>
    </source>
</evidence>
<reference evidence="11 12" key="1">
    <citation type="submission" date="2016-12" db="EMBL/GenBank/DDBJ databases">
        <title>The new phylogeny of genus Mycobacterium.</title>
        <authorList>
            <person name="Tortoli E."/>
            <person name="Trovato A."/>
            <person name="Cirillo D.M."/>
        </authorList>
    </citation>
    <scope>NUCLEOTIDE SEQUENCE [LARGE SCALE GENOMIC DNA]</scope>
    <source>
        <strain evidence="11 12">CCUG 66554</strain>
    </source>
</reference>
<dbReference type="GO" id="GO:0005886">
    <property type="term" value="C:plasma membrane"/>
    <property type="evidence" value="ECO:0007669"/>
    <property type="project" value="UniProtKB-SubCell"/>
</dbReference>
<dbReference type="OrthoDB" id="9790760at2"/>
<name>A0A1S4W0I0_9MYCO</name>
<dbReference type="RefSeq" id="WP_083013700.1">
    <property type="nucleotide sequence ID" value="NZ_CP010271.1"/>
</dbReference>
<comment type="subcellular location">
    <subcellularLocation>
        <location evidence="8">Cell membrane</location>
        <topology evidence="8">Single-pass type II membrane protein</topology>
    </subcellularLocation>
    <subcellularLocation>
        <location evidence="1">Membrane</location>
    </subcellularLocation>
    <text evidence="8">Localizes to the division septum.</text>
</comment>
<dbReference type="Pfam" id="PF08478">
    <property type="entry name" value="POTRA_1"/>
    <property type="match status" value="1"/>
</dbReference>
<evidence type="ECO:0000256" key="9">
    <source>
        <dbReference type="SAM" id="MobiDB-lite"/>
    </source>
</evidence>
<comment type="similarity">
    <text evidence="8">Belongs to the FtsQ/DivIB family. FtsQ subfamily.</text>
</comment>
<evidence type="ECO:0000256" key="6">
    <source>
        <dbReference type="ARBA" id="ARBA00023136"/>
    </source>
</evidence>
<dbReference type="HAMAP" id="MF_00911">
    <property type="entry name" value="FtsQ_subfam"/>
    <property type="match status" value="1"/>
</dbReference>
<dbReference type="AlphaFoldDB" id="A0A1S4W0I0"/>